<keyword evidence="3" id="KW-1052">Target cell membrane</keyword>
<dbReference type="EMBL" id="JAIWYP010000009">
    <property type="protein sequence ID" value="KAH3777425.1"/>
    <property type="molecule type" value="Genomic_DNA"/>
</dbReference>
<evidence type="ECO:0000313" key="6">
    <source>
        <dbReference type="EMBL" id="KAH3777425.1"/>
    </source>
</evidence>
<dbReference type="InterPro" id="IPR050677">
    <property type="entry name" value="Actinoporin_PFT"/>
</dbReference>
<dbReference type="PANTHER" id="PTHR40388">
    <property type="entry name" value="BRYOPORIN"/>
    <property type="match status" value="1"/>
</dbReference>
<keyword evidence="7" id="KW-1185">Reference proteome</keyword>
<keyword evidence="4" id="KW-1053">Target membrane</keyword>
<dbReference type="AlphaFoldDB" id="A0A9D4IK96"/>
<proteinExistence type="predicted"/>
<gene>
    <name evidence="6" type="ORF">DPMN_178868</name>
</gene>
<evidence type="ECO:0000256" key="1">
    <source>
        <dbReference type="ARBA" id="ARBA00004175"/>
    </source>
</evidence>
<organism evidence="6 7">
    <name type="scientific">Dreissena polymorpha</name>
    <name type="common">Zebra mussel</name>
    <name type="synonym">Mytilus polymorpha</name>
    <dbReference type="NCBI Taxonomy" id="45954"/>
    <lineage>
        <taxon>Eukaryota</taxon>
        <taxon>Metazoa</taxon>
        <taxon>Spiralia</taxon>
        <taxon>Lophotrochozoa</taxon>
        <taxon>Mollusca</taxon>
        <taxon>Bivalvia</taxon>
        <taxon>Autobranchia</taxon>
        <taxon>Heteroconchia</taxon>
        <taxon>Euheterodonta</taxon>
        <taxon>Imparidentia</taxon>
        <taxon>Neoheterodontei</taxon>
        <taxon>Myida</taxon>
        <taxon>Dreissenoidea</taxon>
        <taxon>Dreissenidae</taxon>
        <taxon>Dreissena</taxon>
    </lineage>
</organism>
<dbReference type="GO" id="GO:0044218">
    <property type="term" value="C:other organism cell membrane"/>
    <property type="evidence" value="ECO:0007669"/>
    <property type="project" value="UniProtKB-KW"/>
</dbReference>
<evidence type="ECO:0000256" key="4">
    <source>
        <dbReference type="ARBA" id="ARBA00023298"/>
    </source>
</evidence>
<evidence type="ECO:0000256" key="3">
    <source>
        <dbReference type="ARBA" id="ARBA00022537"/>
    </source>
</evidence>
<reference evidence="6" key="1">
    <citation type="journal article" date="2019" name="bioRxiv">
        <title>The Genome of the Zebra Mussel, Dreissena polymorpha: A Resource for Invasive Species Research.</title>
        <authorList>
            <person name="McCartney M.A."/>
            <person name="Auch B."/>
            <person name="Kono T."/>
            <person name="Mallez S."/>
            <person name="Zhang Y."/>
            <person name="Obille A."/>
            <person name="Becker A."/>
            <person name="Abrahante J.E."/>
            <person name="Garbe J."/>
            <person name="Badalamenti J.P."/>
            <person name="Herman A."/>
            <person name="Mangelson H."/>
            <person name="Liachko I."/>
            <person name="Sullivan S."/>
            <person name="Sone E.D."/>
            <person name="Koren S."/>
            <person name="Silverstein K.A.T."/>
            <person name="Beckman K.B."/>
            <person name="Gohl D.M."/>
        </authorList>
    </citation>
    <scope>NUCLEOTIDE SEQUENCE</scope>
    <source>
        <strain evidence="6">Duluth1</strain>
        <tissue evidence="6">Whole animal</tissue>
    </source>
</reference>
<dbReference type="PANTHER" id="PTHR40388:SF1">
    <property type="entry name" value="BRYOPORIN"/>
    <property type="match status" value="1"/>
</dbReference>
<dbReference type="InterPro" id="IPR015926">
    <property type="entry name" value="Cytolysin/lectin"/>
</dbReference>
<accession>A0A9D4IK96</accession>
<evidence type="ECO:0000256" key="2">
    <source>
        <dbReference type="ARBA" id="ARBA00004532"/>
    </source>
</evidence>
<keyword evidence="5" id="KW-0166">Nematocyst</keyword>
<keyword evidence="4" id="KW-0472">Membrane</keyword>
<protein>
    <submittedName>
        <fullName evidence="6">Uncharacterized protein</fullName>
    </submittedName>
</protein>
<dbReference type="SUPFAM" id="SSF63724">
    <property type="entry name" value="Cytolysin/lectin"/>
    <property type="match status" value="1"/>
</dbReference>
<evidence type="ECO:0000313" key="7">
    <source>
        <dbReference type="Proteomes" id="UP000828390"/>
    </source>
</evidence>
<dbReference type="GO" id="GO:0042151">
    <property type="term" value="C:nematocyst"/>
    <property type="evidence" value="ECO:0007669"/>
    <property type="project" value="UniProtKB-SubCell"/>
</dbReference>
<reference evidence="6" key="2">
    <citation type="submission" date="2020-11" db="EMBL/GenBank/DDBJ databases">
        <authorList>
            <person name="McCartney M.A."/>
            <person name="Auch B."/>
            <person name="Kono T."/>
            <person name="Mallez S."/>
            <person name="Becker A."/>
            <person name="Gohl D.M."/>
            <person name="Silverstein K.A.T."/>
            <person name="Koren S."/>
            <person name="Bechman K.B."/>
            <person name="Herman A."/>
            <person name="Abrahante J.E."/>
            <person name="Garbe J."/>
        </authorList>
    </citation>
    <scope>NUCLEOTIDE SEQUENCE</scope>
    <source>
        <strain evidence="6">Duluth1</strain>
        <tissue evidence="6">Whole animal</tissue>
    </source>
</reference>
<evidence type="ECO:0000256" key="5">
    <source>
        <dbReference type="ARBA" id="ARBA00023331"/>
    </source>
</evidence>
<sequence>MAFPLTIATICLLLGDQITKIRAPIPHIAGRKVVSDLAKPIQDNMETNQNKKRVLPLLALLPAGITAAKLAAAAGVVTAGASLATMTIKALTLLPYKVTMGMEVDNWTRFNMVNPEVTVKSGVIAIPPVPVLSGQKEAMVARKTAYSASGTFGVVSWEIEGKSCRVVVMWSVPYHYYGYRNTLAVGITKQNANHDGGWADQMYNYESNAWLGFERKEYYNNVETVAWEAPDLGLIVFATMGTVQHAVVQVTLSAKVVSDLAKPIQEKLG</sequence>
<comment type="caution">
    <text evidence="6">The sequence shown here is derived from an EMBL/GenBank/DDBJ whole genome shotgun (WGS) entry which is preliminary data.</text>
</comment>
<dbReference type="Proteomes" id="UP000828390">
    <property type="component" value="Unassembled WGS sequence"/>
</dbReference>
<comment type="subcellular location">
    <subcellularLocation>
        <location evidence="2">Nematocyst</location>
    </subcellularLocation>
    <subcellularLocation>
        <location evidence="1">Target cell membrane</location>
    </subcellularLocation>
</comment>
<name>A0A9D4IK96_DREPO</name>
<dbReference type="Gene3D" id="2.60.270.20">
    <property type="entry name" value="Cytolysin/lectin"/>
    <property type="match status" value="1"/>
</dbReference>